<organism evidence="1 2">
    <name type="scientific">Sphingobacterium haloxyli</name>
    <dbReference type="NCBI Taxonomy" id="2100533"/>
    <lineage>
        <taxon>Bacteria</taxon>
        <taxon>Pseudomonadati</taxon>
        <taxon>Bacteroidota</taxon>
        <taxon>Sphingobacteriia</taxon>
        <taxon>Sphingobacteriales</taxon>
        <taxon>Sphingobacteriaceae</taxon>
        <taxon>Sphingobacterium</taxon>
    </lineage>
</organism>
<accession>A0A2S9J5L4</accession>
<reference evidence="1 2" key="1">
    <citation type="submission" date="2018-02" db="EMBL/GenBank/DDBJ databases">
        <title>The draft genome of Sphingobacterium sp. 5JN-11.</title>
        <authorList>
            <person name="Liu L."/>
            <person name="Li L."/>
            <person name="Liang L."/>
            <person name="Zhang X."/>
            <person name="Wang T."/>
        </authorList>
    </citation>
    <scope>NUCLEOTIDE SEQUENCE [LARGE SCALE GENOMIC DNA]</scope>
    <source>
        <strain evidence="1 2">5JN-11</strain>
    </source>
</reference>
<proteinExistence type="predicted"/>
<comment type="caution">
    <text evidence="1">The sequence shown here is derived from an EMBL/GenBank/DDBJ whole genome shotgun (WGS) entry which is preliminary data.</text>
</comment>
<dbReference type="RefSeq" id="WP_105716061.1">
    <property type="nucleotide sequence ID" value="NZ_PVBQ01000004.1"/>
</dbReference>
<evidence type="ECO:0000313" key="2">
    <source>
        <dbReference type="Proteomes" id="UP000239711"/>
    </source>
</evidence>
<dbReference type="OrthoDB" id="9930088at2"/>
<evidence type="ECO:0000313" key="1">
    <source>
        <dbReference type="EMBL" id="PRD48034.1"/>
    </source>
</evidence>
<sequence length="111" mass="11997">MKTQIKKLVKSAVFGVTVLGGAVAMQSFGEAFQEQTWYYNSDDPNEINVASNWTMTNPGLSGCSSANLPLPCQLPTPEEVDNQSALADHFDEVFNNDASSITAAATQRRNP</sequence>
<protein>
    <submittedName>
        <fullName evidence="1">Uncharacterized protein</fullName>
    </submittedName>
</protein>
<gene>
    <name evidence="1" type="ORF">C5745_05845</name>
</gene>
<name>A0A2S9J5L4_9SPHI</name>
<dbReference type="EMBL" id="PVBQ01000004">
    <property type="protein sequence ID" value="PRD48034.1"/>
    <property type="molecule type" value="Genomic_DNA"/>
</dbReference>
<keyword evidence="2" id="KW-1185">Reference proteome</keyword>
<dbReference type="Proteomes" id="UP000239711">
    <property type="component" value="Unassembled WGS sequence"/>
</dbReference>
<dbReference type="AlphaFoldDB" id="A0A2S9J5L4"/>